<reference evidence="2" key="1">
    <citation type="submission" date="2016-10" db="EMBL/GenBank/DDBJ databases">
        <authorList>
            <person name="Varghese N."/>
            <person name="Submissions S."/>
        </authorList>
    </citation>
    <scope>NUCLEOTIDE SEQUENCE [LARGE SCALE GENOMIC DNA]</scope>
    <source>
        <strain evidence="2">YR281</strain>
    </source>
</reference>
<dbReference type="PANTHER" id="PTHR47837:SF1">
    <property type="entry name" value="GTP PYROPHOSPHOKINASE YJBM"/>
    <property type="match status" value="1"/>
</dbReference>
<dbReference type="GO" id="GO:0015969">
    <property type="term" value="P:guanosine tetraphosphate metabolic process"/>
    <property type="evidence" value="ECO:0007669"/>
    <property type="project" value="InterPro"/>
</dbReference>
<evidence type="ECO:0000259" key="1">
    <source>
        <dbReference type="SMART" id="SM00954"/>
    </source>
</evidence>
<dbReference type="SMART" id="SM00954">
    <property type="entry name" value="RelA_SpoT"/>
    <property type="match status" value="1"/>
</dbReference>
<sequence length="178" mass="20534">METLRRTKKPKHTRTGLAMQWAIPENSRERVNAAGRTLVEGMGDTADGIDRYLDAYAVMSNWRASHQFPLNTFKINLRERARSIDEHAFVAQRLKRAPSIIAKLSRFPNMRLTQMQDIGGCRAVVSTLHDVTLLRDALKKSRIKHRLVNEKDYIAAPKEDGYRGIHLVYRYVSDRKET</sequence>
<evidence type="ECO:0000313" key="3">
    <source>
        <dbReference type="Proteomes" id="UP000198900"/>
    </source>
</evidence>
<protein>
    <recommendedName>
        <fullName evidence="1">RelA/SpoT domain-containing protein</fullName>
    </recommendedName>
</protein>
<evidence type="ECO:0000313" key="2">
    <source>
        <dbReference type="EMBL" id="SDJ35371.1"/>
    </source>
</evidence>
<dbReference type="InterPro" id="IPR052366">
    <property type="entry name" value="GTP_Pyrophosphokinase"/>
</dbReference>
<name>A0A7Z7FN21_9BURK</name>
<comment type="caution">
    <text evidence="2">The sequence shown here is derived from an EMBL/GenBank/DDBJ whole genome shotgun (WGS) entry which is preliminary data.</text>
</comment>
<dbReference type="Gene3D" id="3.30.460.10">
    <property type="entry name" value="Beta Polymerase, domain 2"/>
    <property type="match status" value="1"/>
</dbReference>
<organism evidence="2 3">
    <name type="scientific">Paraburkholderia steynii</name>
    <dbReference type="NCBI Taxonomy" id="1245441"/>
    <lineage>
        <taxon>Bacteria</taxon>
        <taxon>Pseudomonadati</taxon>
        <taxon>Pseudomonadota</taxon>
        <taxon>Betaproteobacteria</taxon>
        <taxon>Burkholderiales</taxon>
        <taxon>Burkholderiaceae</taxon>
        <taxon>Paraburkholderia</taxon>
    </lineage>
</organism>
<dbReference type="PANTHER" id="PTHR47837">
    <property type="entry name" value="GTP PYROPHOSPHOKINASE YJBM"/>
    <property type="match status" value="1"/>
</dbReference>
<dbReference type="InterPro" id="IPR007685">
    <property type="entry name" value="RelA_SpoT"/>
</dbReference>
<keyword evidence="3" id="KW-1185">Reference proteome</keyword>
<dbReference type="Pfam" id="PF04607">
    <property type="entry name" value="RelA_SpoT"/>
    <property type="match status" value="1"/>
</dbReference>
<proteinExistence type="predicted"/>
<gene>
    <name evidence="2" type="ORF">SAMN04487926_14447</name>
</gene>
<dbReference type="SUPFAM" id="SSF81301">
    <property type="entry name" value="Nucleotidyltransferase"/>
    <property type="match status" value="1"/>
</dbReference>
<dbReference type="CDD" id="cd05399">
    <property type="entry name" value="NT_Rel-Spo_like"/>
    <property type="match status" value="1"/>
</dbReference>
<dbReference type="RefSeq" id="WP_208545893.1">
    <property type="nucleotide sequence ID" value="NZ_FNDI01000044.1"/>
</dbReference>
<dbReference type="InterPro" id="IPR043519">
    <property type="entry name" value="NT_sf"/>
</dbReference>
<dbReference type="EMBL" id="FNDI01000044">
    <property type="protein sequence ID" value="SDJ35371.1"/>
    <property type="molecule type" value="Genomic_DNA"/>
</dbReference>
<feature type="domain" description="RelA/SpoT" evidence="1">
    <location>
        <begin position="92"/>
        <end position="175"/>
    </location>
</feature>
<accession>A0A7Z7FN21</accession>
<dbReference type="Proteomes" id="UP000198900">
    <property type="component" value="Unassembled WGS sequence"/>
</dbReference>
<dbReference type="AlphaFoldDB" id="A0A7Z7FN21"/>